<dbReference type="EMBL" id="CAJVPQ010004278">
    <property type="protein sequence ID" value="CAG8648293.1"/>
    <property type="molecule type" value="Genomic_DNA"/>
</dbReference>
<dbReference type="Gene3D" id="3.30.565.10">
    <property type="entry name" value="Histidine kinase-like ATPase, C-terminal domain"/>
    <property type="match status" value="1"/>
</dbReference>
<evidence type="ECO:0000313" key="4">
    <source>
        <dbReference type="Proteomes" id="UP000789570"/>
    </source>
</evidence>
<dbReference type="PANTHER" id="PTHR47839:SF1">
    <property type="entry name" value="DOMAIN PROTEIN, PUTATIVE (AFU_ORTHOLOGUE AFUA_6G04830)-RELATED"/>
    <property type="match status" value="1"/>
</dbReference>
<comment type="caution">
    <text evidence="3">The sequence shown here is derived from an EMBL/GenBank/DDBJ whole genome shotgun (WGS) entry which is preliminary data.</text>
</comment>
<dbReference type="InterPro" id="IPR022155">
    <property type="entry name" value="DUF3684"/>
</dbReference>
<feature type="non-terminal residue" evidence="3">
    <location>
        <position position="487"/>
    </location>
</feature>
<dbReference type="PANTHER" id="PTHR47839">
    <property type="entry name" value="DOMAIN PROTEIN, PUTATIVE (AFU_ORTHOLOGUE AFUA_6G04830)-RELATED"/>
    <property type="match status" value="1"/>
</dbReference>
<keyword evidence="1" id="KW-0175">Coiled coil</keyword>
<dbReference type="SUPFAM" id="SSF55874">
    <property type="entry name" value="ATPase domain of HSP90 chaperone/DNA topoisomerase II/histidine kinase"/>
    <property type="match status" value="1"/>
</dbReference>
<dbReference type="NCBIfam" id="NF047352">
    <property type="entry name" value="P_loop_sacsin"/>
    <property type="match status" value="1"/>
</dbReference>
<organism evidence="3 4">
    <name type="scientific">Funneliformis caledonium</name>
    <dbReference type="NCBI Taxonomy" id="1117310"/>
    <lineage>
        <taxon>Eukaryota</taxon>
        <taxon>Fungi</taxon>
        <taxon>Fungi incertae sedis</taxon>
        <taxon>Mucoromycota</taxon>
        <taxon>Glomeromycotina</taxon>
        <taxon>Glomeromycetes</taxon>
        <taxon>Glomerales</taxon>
        <taxon>Glomeraceae</taxon>
        <taxon>Funneliformis</taxon>
    </lineage>
</organism>
<dbReference type="InterPro" id="IPR036890">
    <property type="entry name" value="HATPase_C_sf"/>
</dbReference>
<reference evidence="3" key="1">
    <citation type="submission" date="2021-06" db="EMBL/GenBank/DDBJ databases">
        <authorList>
            <person name="Kallberg Y."/>
            <person name="Tangrot J."/>
            <person name="Rosling A."/>
        </authorList>
    </citation>
    <scope>NUCLEOTIDE SEQUENCE</scope>
    <source>
        <strain evidence="3">UK204</strain>
    </source>
</reference>
<proteinExistence type="predicted"/>
<dbReference type="AlphaFoldDB" id="A0A9N9H4I5"/>
<dbReference type="OrthoDB" id="10031156at2759"/>
<feature type="domain" description="Sacsin/Nov" evidence="2">
    <location>
        <begin position="22"/>
        <end position="129"/>
    </location>
</feature>
<feature type="coiled-coil region" evidence="1">
    <location>
        <begin position="355"/>
        <end position="382"/>
    </location>
</feature>
<evidence type="ECO:0000256" key="1">
    <source>
        <dbReference type="SAM" id="Coils"/>
    </source>
</evidence>
<accession>A0A9N9H4I5</accession>
<keyword evidence="4" id="KW-1185">Reference proteome</keyword>
<dbReference type="Pfam" id="PF12449">
    <property type="entry name" value="DUF3684"/>
    <property type="match status" value="1"/>
</dbReference>
<dbReference type="Pfam" id="PF25794">
    <property type="entry name" value="SACS"/>
    <property type="match status" value="1"/>
</dbReference>
<gene>
    <name evidence="3" type="ORF">FCALED_LOCUS10928</name>
</gene>
<sequence>VFRKKVLSKPVDKPVVVNQRHLIDKILARYPTKFTVFRQLIQNSEDAQSSKVEIKFETTNPKTDRNTLKDKTKRIVFRNNGITFKLQDWDRIRQIAVGNFDEQKIGAFGVGFYSVFSVCEEPFIISDGQGMAFYWRDEQLFTRQGEIDEIDNRVWTIFAMDLRELTEFPSVEEFTQFLASLLEFETRKLISITSGAETFSQKKMFQLTSINVEEIKLDALVLKNGSNGSLITDHKPEDSSIFFKIFSGNLDVLVDEKFSKEMRRITKKNLPSVKAIQMIFTGSEVIIPPIFKKLFPYPKPGRIYIGFPTQQTTGYCSHFAARVISTVDHESIDLVDKTLAVYNSEILRLAGVLCRILYEDEMNQIKKRYEEVNDENIKHIHEQLEKRFAYTLTYFTFEPSTPDALVSEIIESQFFGYTEQKPLFLLTRSVLQMTEVRMPNSEMEGFIKKIPVVPKIVFEQCDSFFRKAKNKYMKELSFQDVLIELKI</sequence>
<protein>
    <submittedName>
        <fullName evidence="3">9360_t:CDS:1</fullName>
    </submittedName>
</protein>
<dbReference type="InterPro" id="IPR058210">
    <property type="entry name" value="SACS/Nov_dom"/>
</dbReference>
<evidence type="ECO:0000259" key="2">
    <source>
        <dbReference type="Pfam" id="PF25794"/>
    </source>
</evidence>
<evidence type="ECO:0000313" key="3">
    <source>
        <dbReference type="EMBL" id="CAG8648293.1"/>
    </source>
</evidence>
<name>A0A9N9H4I5_9GLOM</name>
<dbReference type="Proteomes" id="UP000789570">
    <property type="component" value="Unassembled WGS sequence"/>
</dbReference>